<keyword evidence="15" id="KW-1185">Reference proteome</keyword>
<protein>
    <recommendedName>
        <fullName evidence="16">Protein-S-isoprenylcysteine O-methyltransferase</fullName>
    </recommendedName>
</protein>
<keyword evidence="2" id="KW-0444">Lipid biosynthesis</keyword>
<accession>A0A4R0RQX7</accession>
<evidence type="ECO:0000256" key="4">
    <source>
        <dbReference type="ARBA" id="ARBA00022691"/>
    </source>
</evidence>
<keyword evidence="11" id="KW-1208">Phospholipid metabolism</keyword>
<dbReference type="PANTHER" id="PTHR12714:SF9">
    <property type="entry name" value="PROTEIN-S-ISOPRENYLCYSTEINE O-METHYLTRANSFERASE"/>
    <property type="match status" value="1"/>
</dbReference>
<keyword evidence="10" id="KW-0594">Phospholipid biosynthesis</keyword>
<evidence type="ECO:0000256" key="8">
    <source>
        <dbReference type="ARBA" id="ARBA00023098"/>
    </source>
</evidence>
<evidence type="ECO:0000256" key="7">
    <source>
        <dbReference type="ARBA" id="ARBA00022989"/>
    </source>
</evidence>
<keyword evidence="7 12" id="KW-1133">Transmembrane helix</keyword>
<keyword evidence="13" id="KW-0732">Signal</keyword>
<name>A0A4R0RQX7_9APHY</name>
<evidence type="ECO:0000256" key="9">
    <source>
        <dbReference type="ARBA" id="ARBA00023136"/>
    </source>
</evidence>
<evidence type="ECO:0000256" key="1">
    <source>
        <dbReference type="ARBA" id="ARBA00004127"/>
    </source>
</evidence>
<dbReference type="GO" id="GO:0032259">
    <property type="term" value="P:methylation"/>
    <property type="evidence" value="ECO:0007669"/>
    <property type="project" value="UniProtKB-KW"/>
</dbReference>
<evidence type="ECO:0008006" key="16">
    <source>
        <dbReference type="Google" id="ProtNLM"/>
    </source>
</evidence>
<evidence type="ECO:0000313" key="15">
    <source>
        <dbReference type="Proteomes" id="UP000292702"/>
    </source>
</evidence>
<dbReference type="GO" id="GO:0012505">
    <property type="term" value="C:endomembrane system"/>
    <property type="evidence" value="ECO:0007669"/>
    <property type="project" value="UniProtKB-SubCell"/>
</dbReference>
<keyword evidence="9 12" id="KW-0472">Membrane</keyword>
<dbReference type="GO" id="GO:0006656">
    <property type="term" value="P:phosphatidylcholine biosynthetic process"/>
    <property type="evidence" value="ECO:0007669"/>
    <property type="project" value="UniProtKB-UniPathway"/>
</dbReference>
<evidence type="ECO:0000256" key="12">
    <source>
        <dbReference type="SAM" id="Phobius"/>
    </source>
</evidence>
<evidence type="ECO:0000256" key="3">
    <source>
        <dbReference type="ARBA" id="ARBA00022603"/>
    </source>
</evidence>
<gene>
    <name evidence="14" type="ORF">EIP91_001641</name>
</gene>
<evidence type="ECO:0000256" key="11">
    <source>
        <dbReference type="ARBA" id="ARBA00023264"/>
    </source>
</evidence>
<evidence type="ECO:0000313" key="14">
    <source>
        <dbReference type="EMBL" id="TCD66238.1"/>
    </source>
</evidence>
<organism evidence="14 15">
    <name type="scientific">Steccherinum ochraceum</name>
    <dbReference type="NCBI Taxonomy" id="92696"/>
    <lineage>
        <taxon>Eukaryota</taxon>
        <taxon>Fungi</taxon>
        <taxon>Dikarya</taxon>
        <taxon>Basidiomycota</taxon>
        <taxon>Agaricomycotina</taxon>
        <taxon>Agaricomycetes</taxon>
        <taxon>Polyporales</taxon>
        <taxon>Steccherinaceae</taxon>
        <taxon>Steccherinum</taxon>
    </lineage>
</organism>
<dbReference type="GO" id="GO:0008168">
    <property type="term" value="F:methyltransferase activity"/>
    <property type="evidence" value="ECO:0007669"/>
    <property type="project" value="UniProtKB-KW"/>
</dbReference>
<evidence type="ECO:0000256" key="10">
    <source>
        <dbReference type="ARBA" id="ARBA00023209"/>
    </source>
</evidence>
<sequence length="275" mass="29754">MLALLRALLLCAQVPCYQWASTPPNKTPAKGRYDATMPWHLRIASSVIQAQQPIVWICTLADLIIILAQQSLFPLPQSASTTIQSAICPFPAGSTTSSTSTSAPLNATAASSAASPLSILLHTVPSSGPYIHATALSILGLFFIALGTFIRVTCYRTLGALFTFDLTIQEKHKLITWGPYAFVRHPAYTGSLCVMLGLALVNLTRGGWVAECGVLGVGWAGAAVRTGLFVAWYVWWLSVGVYRAELEDGVLKKLFGNEWDVYAKKVTCWFVPGIF</sequence>
<dbReference type="EMBL" id="RWJN01000144">
    <property type="protein sequence ID" value="TCD66238.1"/>
    <property type="molecule type" value="Genomic_DNA"/>
</dbReference>
<feature type="chain" id="PRO_5020523932" description="Protein-S-isoprenylcysteine O-methyltransferase" evidence="13">
    <location>
        <begin position="21"/>
        <end position="275"/>
    </location>
</feature>
<keyword evidence="3" id="KW-0808">Transferase</keyword>
<proteinExistence type="predicted"/>
<dbReference type="STRING" id="92696.A0A4R0RQX7"/>
<keyword evidence="3" id="KW-0489">Methyltransferase</keyword>
<keyword evidence="4" id="KW-0949">S-adenosyl-L-methionine</keyword>
<comment type="caution">
    <text evidence="14">The sequence shown here is derived from an EMBL/GenBank/DDBJ whole genome shotgun (WGS) entry which is preliminary data.</text>
</comment>
<evidence type="ECO:0000256" key="13">
    <source>
        <dbReference type="SAM" id="SignalP"/>
    </source>
</evidence>
<dbReference type="OrthoDB" id="422086at2759"/>
<dbReference type="PANTHER" id="PTHR12714">
    <property type="entry name" value="PROTEIN-S ISOPRENYLCYSTEINE O-METHYLTRANSFERASE"/>
    <property type="match status" value="1"/>
</dbReference>
<dbReference type="Pfam" id="PF04191">
    <property type="entry name" value="PEMT"/>
    <property type="match status" value="1"/>
</dbReference>
<evidence type="ECO:0000256" key="2">
    <source>
        <dbReference type="ARBA" id="ARBA00022516"/>
    </source>
</evidence>
<feature type="signal peptide" evidence="13">
    <location>
        <begin position="1"/>
        <end position="20"/>
    </location>
</feature>
<comment type="subcellular location">
    <subcellularLocation>
        <location evidence="1">Endomembrane system</location>
        <topology evidence="1">Multi-pass membrane protein</topology>
    </subcellularLocation>
</comment>
<keyword evidence="6" id="KW-0256">Endoplasmic reticulum</keyword>
<reference evidence="14 15" key="1">
    <citation type="submission" date="2018-11" db="EMBL/GenBank/DDBJ databases">
        <title>Genome assembly of Steccherinum ochraceum LE-BIN_3174, the white-rot fungus of the Steccherinaceae family (The Residual Polyporoid clade, Polyporales, Basidiomycota).</title>
        <authorList>
            <person name="Fedorova T.V."/>
            <person name="Glazunova O.A."/>
            <person name="Landesman E.O."/>
            <person name="Moiseenko K.V."/>
            <person name="Psurtseva N.V."/>
            <person name="Savinova O.S."/>
            <person name="Shakhova N.V."/>
            <person name="Tyazhelova T.V."/>
            <person name="Vasina D.V."/>
        </authorList>
    </citation>
    <scope>NUCLEOTIDE SEQUENCE [LARGE SCALE GENOMIC DNA]</scope>
    <source>
        <strain evidence="14 15">LE-BIN_3174</strain>
    </source>
</reference>
<dbReference type="InterPro" id="IPR007318">
    <property type="entry name" value="Phopholipid_MeTrfase"/>
</dbReference>
<dbReference type="Proteomes" id="UP000292702">
    <property type="component" value="Unassembled WGS sequence"/>
</dbReference>
<dbReference type="UniPathway" id="UPA00753"/>
<dbReference type="AlphaFoldDB" id="A0A4R0RQX7"/>
<keyword evidence="5 12" id="KW-0812">Transmembrane</keyword>
<dbReference type="Gene3D" id="1.20.120.1630">
    <property type="match status" value="1"/>
</dbReference>
<keyword evidence="8" id="KW-0443">Lipid metabolism</keyword>
<feature type="transmembrane region" description="Helical" evidence="12">
    <location>
        <begin position="130"/>
        <end position="150"/>
    </location>
</feature>
<evidence type="ECO:0000256" key="5">
    <source>
        <dbReference type="ARBA" id="ARBA00022692"/>
    </source>
</evidence>
<evidence type="ECO:0000256" key="6">
    <source>
        <dbReference type="ARBA" id="ARBA00022824"/>
    </source>
</evidence>